<evidence type="ECO:0000313" key="1">
    <source>
        <dbReference type="EMBL" id="SFT99459.1"/>
    </source>
</evidence>
<dbReference type="PANTHER" id="PTHR33639">
    <property type="entry name" value="THIOL-DISULFIDE OXIDOREDUCTASE DCC"/>
    <property type="match status" value="1"/>
</dbReference>
<dbReference type="Pfam" id="PF04134">
    <property type="entry name" value="DCC1-like"/>
    <property type="match status" value="1"/>
</dbReference>
<keyword evidence="2" id="KW-1185">Reference proteome</keyword>
<dbReference type="EMBL" id="FPBD01000006">
    <property type="protein sequence ID" value="SFT99459.1"/>
    <property type="molecule type" value="Genomic_DNA"/>
</dbReference>
<dbReference type="InterPro" id="IPR007263">
    <property type="entry name" value="DCC1-like"/>
</dbReference>
<dbReference type="GO" id="GO:0015035">
    <property type="term" value="F:protein-disulfide reductase activity"/>
    <property type="evidence" value="ECO:0007669"/>
    <property type="project" value="InterPro"/>
</dbReference>
<dbReference type="InterPro" id="IPR052927">
    <property type="entry name" value="DCC_oxidoreductase"/>
</dbReference>
<evidence type="ECO:0000313" key="2">
    <source>
        <dbReference type="Proteomes" id="UP000183371"/>
    </source>
</evidence>
<accession>A0A1I7CJ69</accession>
<reference evidence="2" key="1">
    <citation type="submission" date="2016-10" db="EMBL/GenBank/DDBJ databases">
        <authorList>
            <person name="Varghese N."/>
            <person name="Submissions S."/>
        </authorList>
    </citation>
    <scope>NUCLEOTIDE SEQUENCE [LARGE SCALE GENOMIC DNA]</scope>
    <source>
        <strain evidence="2">DSM 17465</strain>
    </source>
</reference>
<organism evidence="1 2">
    <name type="scientific">Pseudovibrio denitrificans</name>
    <dbReference type="NCBI Taxonomy" id="258256"/>
    <lineage>
        <taxon>Bacteria</taxon>
        <taxon>Pseudomonadati</taxon>
        <taxon>Pseudomonadota</taxon>
        <taxon>Alphaproteobacteria</taxon>
        <taxon>Hyphomicrobiales</taxon>
        <taxon>Stappiaceae</taxon>
        <taxon>Pseudovibrio</taxon>
    </lineage>
</organism>
<dbReference type="Proteomes" id="UP000183371">
    <property type="component" value="Unassembled WGS sequence"/>
</dbReference>
<sequence>MEIKQRQFSYRDDASIPPFPDQGPVSVMDASCGLCAKGAAWIVRNDRNQEFRIIPLQSKLGEALASHYGLDPANPSSWLYLENGTAYTSLDALLHVGERLGGIWKALRILMILPKPLRDRMYGVVARNRYKFFGRTDLCSTQDPELRKRLLL</sequence>
<gene>
    <name evidence="1" type="ORF">SAMN05444141_10624</name>
</gene>
<dbReference type="AlphaFoldDB" id="A0A1I7CJ69"/>
<dbReference type="RefSeq" id="WP_083417108.1">
    <property type="nucleotide sequence ID" value="NZ_FPBD01000006.1"/>
</dbReference>
<name>A0A1I7CJ69_9HYPH</name>
<proteinExistence type="predicted"/>
<protein>
    <submittedName>
        <fullName evidence="1">Predicted thiol-disulfide oxidoreductase YuxK, DCC family</fullName>
    </submittedName>
</protein>
<dbReference type="PANTHER" id="PTHR33639:SF2">
    <property type="entry name" value="DUF393 DOMAIN-CONTAINING PROTEIN"/>
    <property type="match status" value="1"/>
</dbReference>